<dbReference type="EMBL" id="JX827422">
    <property type="protein sequence ID" value="AGE43961.1"/>
    <property type="molecule type" value="Genomic_DNA"/>
</dbReference>
<dbReference type="VEuPathDB" id="AmoebaDB:FDP41_006883"/>
<protein>
    <submittedName>
        <fullName evidence="1">Uncharacterized protein</fullName>
    </submittedName>
</protein>
<dbReference type="AlphaFoldDB" id="M1HE15"/>
<organism evidence="1">
    <name type="scientific">Naegleria fowleri</name>
    <name type="common">Brain eating amoeba</name>
    <dbReference type="NCBI Taxonomy" id="5763"/>
    <lineage>
        <taxon>Eukaryota</taxon>
        <taxon>Discoba</taxon>
        <taxon>Heterolobosea</taxon>
        <taxon>Tetramitia</taxon>
        <taxon>Eutetramitia</taxon>
        <taxon>Vahlkampfiidae</taxon>
        <taxon>Naegleria</taxon>
    </lineage>
</organism>
<accession>M1HE15</accession>
<evidence type="ECO:0000313" key="1">
    <source>
        <dbReference type="EMBL" id="AGE43961.1"/>
    </source>
</evidence>
<sequence length="222" mass="25622">MLECSRPKSKSVLSQVMWNEFIVRTIIADQLKAATFDGNSQHTGRYNSSFILYLYYLHTKSPTPHQFFSMLHPFLNNENFLQQLLNSVETPCISEWLSLIQIFIGTFSPLKNDIKSLVRSQFGRILSELEDYENVEAMKMLSYTLPSSYPYFSTYSPQQQQERLTLPQRNTALPFLSIFTTELFVIGDLISSPISKCSLSLTNTTENIVKMCKDAKFMIHQQ</sequence>
<reference evidence="1" key="1">
    <citation type="journal article" date="2013" name="J. Eukaryot. Microbiol.">
        <title>The Mitochondrial Genome and a 60-kb Nuclear DNA Segment from Naegleria fowleri, the Causative Agent of Primary Amoebic Meningoencephalitis.</title>
        <authorList>
            <person name="Herman E.K."/>
            <person name="Greninger A.L."/>
            <person name="Visvesvara G.S."/>
            <person name="Marciano-Cabral F."/>
            <person name="Dacks J.B."/>
            <person name="Chiu C.Y."/>
        </authorList>
    </citation>
    <scope>NUCLEOTIDE SEQUENCE</scope>
</reference>
<name>M1HE15_NAEFO</name>
<proteinExistence type="predicted"/>
<dbReference type="VEuPathDB" id="AmoebaDB:NfTy_075950"/>